<dbReference type="EMBL" id="CP011114">
    <property type="protein sequence ID" value="AKG36277.1"/>
    <property type="molecule type" value="Genomic_DNA"/>
</dbReference>
<reference evidence="2 3" key="1">
    <citation type="submission" date="2015-03" db="EMBL/GenBank/DDBJ databases">
        <authorList>
            <person name="Abdul Halim M."/>
        </authorList>
    </citation>
    <scope>NUCLEOTIDE SEQUENCE [LARGE SCALE GENOMIC DNA]</scope>
    <source>
        <strain evidence="2 3">ATCC 35681</strain>
    </source>
</reference>
<evidence type="ECO:0000313" key="3">
    <source>
        <dbReference type="Proteomes" id="UP000034189"/>
    </source>
</evidence>
<dbReference type="HOGENOM" id="CLU_1569176_0_0_9"/>
<protein>
    <submittedName>
        <fullName evidence="2">Uncharacterized protein</fullName>
    </submittedName>
</protein>
<feature type="region of interest" description="Disordered" evidence="1">
    <location>
        <begin position="101"/>
        <end position="147"/>
    </location>
</feature>
<gene>
    <name evidence="2" type="ORF">VK70_18350</name>
</gene>
<dbReference type="OrthoDB" id="2586684at2"/>
<proteinExistence type="predicted"/>
<feature type="compositionally biased region" description="Basic and acidic residues" evidence="1">
    <location>
        <begin position="124"/>
        <end position="138"/>
    </location>
</feature>
<organism evidence="2 3">
    <name type="scientific">Paenibacillus durus ATCC 35681</name>
    <dbReference type="NCBI Taxonomy" id="1333534"/>
    <lineage>
        <taxon>Bacteria</taxon>
        <taxon>Bacillati</taxon>
        <taxon>Bacillota</taxon>
        <taxon>Bacilli</taxon>
        <taxon>Bacillales</taxon>
        <taxon>Paenibacillaceae</taxon>
        <taxon>Paenibacillus</taxon>
    </lineage>
</organism>
<dbReference type="RefSeq" id="WP_025697364.1">
    <property type="nucleotide sequence ID" value="NZ_ASQQ01000506.1"/>
</dbReference>
<sequence>MGSSSSKFHTITITLPENTPQAVLAYLEQLKQTGDRTFTNKIAKLLIESLNQACLQEKPHVLIPLPEHLTEEQRDWFNHPFTKQLLMNWISQLAGGAMPLPFSNRLTPSPSPPVPSSPELSQPEIHEIPEGTEPEHTEAPSNHDSFRISTSYHNKLVGFFLDED</sequence>
<dbReference type="PATRIC" id="fig|1333534.5.peg.4053"/>
<evidence type="ECO:0000313" key="2">
    <source>
        <dbReference type="EMBL" id="AKG36277.1"/>
    </source>
</evidence>
<dbReference type="Proteomes" id="UP000034189">
    <property type="component" value="Chromosome"/>
</dbReference>
<name>A0A0F7FBZ6_PAEDU</name>
<accession>A0A0F7FBZ6</accession>
<evidence type="ECO:0000256" key="1">
    <source>
        <dbReference type="SAM" id="MobiDB-lite"/>
    </source>
</evidence>
<reference evidence="2 3" key="2">
    <citation type="journal article" date="2016" name="Genome Announc.">
        <title>Genome Sequence of a Gram-Positive Diazotroph, Paenibacillus durus Type Strain ATCC 35681.</title>
        <authorList>
            <person name="Halim M.A."/>
            <person name="Rahman A.Y."/>
            <person name="Sim K.S."/>
            <person name="Yam H.C."/>
            <person name="Rahim A.A."/>
            <person name="Ghazali A.H."/>
            <person name="Najimudin N."/>
        </authorList>
    </citation>
    <scope>NUCLEOTIDE SEQUENCE [LARGE SCALE GENOMIC DNA]</scope>
    <source>
        <strain evidence="2 3">ATCC 35681</strain>
    </source>
</reference>
<dbReference type="AlphaFoldDB" id="A0A0F7FBZ6"/>